<proteinExistence type="inferred from homology"/>
<evidence type="ECO:0000256" key="6">
    <source>
        <dbReference type="ARBA" id="ARBA00023136"/>
    </source>
</evidence>
<name>A0ABQ1XCG2_9MICC</name>
<feature type="transmembrane region" description="Helical" evidence="7">
    <location>
        <begin position="157"/>
        <end position="177"/>
    </location>
</feature>
<dbReference type="InterPro" id="IPR035906">
    <property type="entry name" value="MetI-like_sf"/>
</dbReference>
<dbReference type="Gene3D" id="1.10.3720.10">
    <property type="entry name" value="MetI-like"/>
    <property type="match status" value="1"/>
</dbReference>
<keyword evidence="2 7" id="KW-0813">Transport</keyword>
<dbReference type="CDD" id="cd06261">
    <property type="entry name" value="TM_PBP2"/>
    <property type="match status" value="1"/>
</dbReference>
<dbReference type="SUPFAM" id="SSF161098">
    <property type="entry name" value="MetI-like"/>
    <property type="match status" value="1"/>
</dbReference>
<evidence type="ECO:0000256" key="2">
    <source>
        <dbReference type="ARBA" id="ARBA00022448"/>
    </source>
</evidence>
<keyword evidence="6 7" id="KW-0472">Membrane</keyword>
<dbReference type="Proteomes" id="UP000596938">
    <property type="component" value="Unassembled WGS sequence"/>
</dbReference>
<feature type="transmembrane region" description="Helical" evidence="7">
    <location>
        <begin position="12"/>
        <end position="32"/>
    </location>
</feature>
<evidence type="ECO:0000256" key="7">
    <source>
        <dbReference type="RuleBase" id="RU363032"/>
    </source>
</evidence>
<organism evidence="9 10">
    <name type="scientific">Pseudarthrobacter polychromogenes</name>
    <dbReference type="NCBI Taxonomy" id="1676"/>
    <lineage>
        <taxon>Bacteria</taxon>
        <taxon>Bacillati</taxon>
        <taxon>Actinomycetota</taxon>
        <taxon>Actinomycetes</taxon>
        <taxon>Micrococcales</taxon>
        <taxon>Micrococcaceae</taxon>
        <taxon>Pseudarthrobacter</taxon>
    </lineage>
</organism>
<feature type="transmembrane region" description="Helical" evidence="7">
    <location>
        <begin position="82"/>
        <end position="103"/>
    </location>
</feature>
<feature type="transmembrane region" description="Helical" evidence="7">
    <location>
        <begin position="206"/>
        <end position="227"/>
    </location>
</feature>
<sequence length="295" mass="32786">MKQTPKSNRLSIAGTMAVRILFAVAAAFPIVFMLVSSLKPDQQIFGDMSSVAAFLPIGNISFDNYAAVFDRVPAARFLMNSIGISAITVVLGIFVNSLCAFALSRMEVRGKKIVFTAILATLIVPFQTLALPLVWWVNQLPYFELNGFSLEFSKGWLDTYQVQIIPFIANAFSIYLFHQYFESIPKELDEAARIDGAGWFKIYRQVVMPLSGPATATVAILTFLPAWNSYLWPLMVVQSEELRPVMIGIQYFFQLNVSWGEVMAYASLITVPVVVLFIAFQRSFVNSIASSGVKG</sequence>
<feature type="transmembrane region" description="Helical" evidence="7">
    <location>
        <begin position="262"/>
        <end position="280"/>
    </location>
</feature>
<evidence type="ECO:0000313" key="9">
    <source>
        <dbReference type="EMBL" id="GGG84625.1"/>
    </source>
</evidence>
<protein>
    <submittedName>
        <fullName evidence="9">Sn-glycerol-3-phosphate transport system permease protein UgpE</fullName>
    </submittedName>
</protein>
<comment type="caution">
    <text evidence="9">The sequence shown here is derived from an EMBL/GenBank/DDBJ whole genome shotgun (WGS) entry which is preliminary data.</text>
</comment>
<evidence type="ECO:0000259" key="8">
    <source>
        <dbReference type="PROSITE" id="PS50928"/>
    </source>
</evidence>
<feature type="transmembrane region" description="Helical" evidence="7">
    <location>
        <begin position="115"/>
        <end position="137"/>
    </location>
</feature>
<evidence type="ECO:0000256" key="4">
    <source>
        <dbReference type="ARBA" id="ARBA00022692"/>
    </source>
</evidence>
<keyword evidence="4 7" id="KW-0812">Transmembrane</keyword>
<comment type="subcellular location">
    <subcellularLocation>
        <location evidence="1 7">Cell membrane</location>
        <topology evidence="1 7">Multi-pass membrane protein</topology>
    </subcellularLocation>
</comment>
<dbReference type="PANTHER" id="PTHR43744:SF8">
    <property type="entry name" value="SN-GLYCEROL-3-PHOSPHATE TRANSPORT SYSTEM PERMEASE PROTEIN UGPE"/>
    <property type="match status" value="1"/>
</dbReference>
<keyword evidence="10" id="KW-1185">Reference proteome</keyword>
<dbReference type="Pfam" id="PF00528">
    <property type="entry name" value="BPD_transp_1"/>
    <property type="match status" value="1"/>
</dbReference>
<feature type="domain" description="ABC transmembrane type-1" evidence="8">
    <location>
        <begin position="78"/>
        <end position="280"/>
    </location>
</feature>
<dbReference type="PROSITE" id="PS50928">
    <property type="entry name" value="ABC_TM1"/>
    <property type="match status" value="1"/>
</dbReference>
<keyword evidence="5 7" id="KW-1133">Transmembrane helix</keyword>
<evidence type="ECO:0000256" key="3">
    <source>
        <dbReference type="ARBA" id="ARBA00022475"/>
    </source>
</evidence>
<reference evidence="10" key="1">
    <citation type="journal article" date="2019" name="Int. J. Syst. Evol. Microbiol.">
        <title>The Global Catalogue of Microorganisms (GCM) 10K type strain sequencing project: providing services to taxonomists for standard genome sequencing and annotation.</title>
        <authorList>
            <consortium name="The Broad Institute Genomics Platform"/>
            <consortium name="The Broad Institute Genome Sequencing Center for Infectious Disease"/>
            <person name="Wu L."/>
            <person name="Ma J."/>
        </authorList>
    </citation>
    <scope>NUCLEOTIDE SEQUENCE [LARGE SCALE GENOMIC DNA]</scope>
    <source>
        <strain evidence="10">CGMCC 1.1927</strain>
    </source>
</reference>
<dbReference type="InterPro" id="IPR000515">
    <property type="entry name" value="MetI-like"/>
</dbReference>
<dbReference type="EMBL" id="BMKU01000001">
    <property type="protein sequence ID" value="GGG84625.1"/>
    <property type="molecule type" value="Genomic_DNA"/>
</dbReference>
<evidence type="ECO:0000256" key="1">
    <source>
        <dbReference type="ARBA" id="ARBA00004651"/>
    </source>
</evidence>
<comment type="similarity">
    <text evidence="7">Belongs to the binding-protein-dependent transport system permease family.</text>
</comment>
<accession>A0ABQ1XCG2</accession>
<gene>
    <name evidence="9" type="primary">ugpE</name>
    <name evidence="9" type="ORF">GCM10011577_02850</name>
</gene>
<evidence type="ECO:0000256" key="5">
    <source>
        <dbReference type="ARBA" id="ARBA00022989"/>
    </source>
</evidence>
<evidence type="ECO:0000313" key="10">
    <source>
        <dbReference type="Proteomes" id="UP000596938"/>
    </source>
</evidence>
<dbReference type="PANTHER" id="PTHR43744">
    <property type="entry name" value="ABC TRANSPORTER PERMEASE PROTEIN MG189-RELATED-RELATED"/>
    <property type="match status" value="1"/>
</dbReference>
<keyword evidence="3" id="KW-1003">Cell membrane</keyword>